<gene>
    <name evidence="1" type="ORF">Glove_74g89</name>
</gene>
<evidence type="ECO:0000313" key="2">
    <source>
        <dbReference type="Proteomes" id="UP000266861"/>
    </source>
</evidence>
<comment type="caution">
    <text evidence="1">The sequence shown here is derived from an EMBL/GenBank/DDBJ whole genome shotgun (WGS) entry which is preliminary data.</text>
</comment>
<accession>A0A397JI59</accession>
<reference evidence="1 2" key="1">
    <citation type="submission" date="2018-08" db="EMBL/GenBank/DDBJ databases">
        <title>Genome and evolution of the arbuscular mycorrhizal fungus Diversispora epigaea (formerly Glomus versiforme) and its bacterial endosymbionts.</title>
        <authorList>
            <person name="Sun X."/>
            <person name="Fei Z."/>
            <person name="Harrison M."/>
        </authorList>
    </citation>
    <scope>NUCLEOTIDE SEQUENCE [LARGE SCALE GENOMIC DNA]</scope>
    <source>
        <strain evidence="1 2">IT104</strain>
    </source>
</reference>
<evidence type="ECO:0000313" key="1">
    <source>
        <dbReference type="EMBL" id="RHZ84844.1"/>
    </source>
</evidence>
<sequence>MTVHTSQGIMLEAPQRVWVIDEHLYSRVEYLSQFIRIESPPLPPEIVEARNKKAIEQSLRPFISGKLIGYMDQDKKKDWDEAENLDLWTVDRINNELGHIEGNVQLTCLEYNYDLKYKKEYDKFIKEYGWSLNIRQSYLRPLKNNRVKDKLSEYGENYIINIIKMSEAWLWFAKYYPPKYIRKRLLKLEYEINSRDYWENFVFRVENDLTTHKKIGNDPKYRNFKVQLALHKENHASLII</sequence>
<dbReference type="Proteomes" id="UP000266861">
    <property type="component" value="Unassembled WGS sequence"/>
</dbReference>
<proteinExistence type="predicted"/>
<keyword evidence="2" id="KW-1185">Reference proteome</keyword>
<organism evidence="1 2">
    <name type="scientific">Diversispora epigaea</name>
    <dbReference type="NCBI Taxonomy" id="1348612"/>
    <lineage>
        <taxon>Eukaryota</taxon>
        <taxon>Fungi</taxon>
        <taxon>Fungi incertae sedis</taxon>
        <taxon>Mucoromycota</taxon>
        <taxon>Glomeromycotina</taxon>
        <taxon>Glomeromycetes</taxon>
        <taxon>Diversisporales</taxon>
        <taxon>Diversisporaceae</taxon>
        <taxon>Diversispora</taxon>
    </lineage>
</organism>
<name>A0A397JI59_9GLOM</name>
<protein>
    <submittedName>
        <fullName evidence="1">Uncharacterized protein</fullName>
    </submittedName>
</protein>
<dbReference type="AlphaFoldDB" id="A0A397JI59"/>
<dbReference type="EMBL" id="PQFF01000070">
    <property type="protein sequence ID" value="RHZ84844.1"/>
    <property type="molecule type" value="Genomic_DNA"/>
</dbReference>